<dbReference type="Pfam" id="PF00498">
    <property type="entry name" value="FHA"/>
    <property type="match status" value="1"/>
</dbReference>
<dbReference type="EMBL" id="VUMU01000010">
    <property type="protein sequence ID" value="MST58347.1"/>
    <property type="molecule type" value="Genomic_DNA"/>
</dbReference>
<dbReference type="RefSeq" id="WP_154496528.1">
    <property type="nucleotide sequence ID" value="NZ_VUMU01000010.1"/>
</dbReference>
<comment type="caution">
    <text evidence="3">The sequence shown here is derived from an EMBL/GenBank/DDBJ whole genome shotgun (WGS) entry which is preliminary data.</text>
</comment>
<name>A0A6L5YL14_9FIRM</name>
<dbReference type="PROSITE" id="PS50006">
    <property type="entry name" value="FHA_DOMAIN"/>
    <property type="match status" value="1"/>
</dbReference>
<keyword evidence="4" id="KW-1185">Reference proteome</keyword>
<dbReference type="CDD" id="cd00060">
    <property type="entry name" value="FHA"/>
    <property type="match status" value="1"/>
</dbReference>
<evidence type="ECO:0000259" key="2">
    <source>
        <dbReference type="PROSITE" id="PS50006"/>
    </source>
</evidence>
<dbReference type="SMART" id="SM00240">
    <property type="entry name" value="FHA"/>
    <property type="match status" value="1"/>
</dbReference>
<sequence>MINTEYIRSLNANYERMALGEKPEEKRYQYCMISRGGIKGLLPCSLRYIDGNAYLYYDITSRQNIAQLFDKKVINRQWLTDFLWSMRRVRQEMSRFLLEESNIVWFPQHIYQDLEKNDFYFIYIPYCRQETGFHELLEYLIEHIDYQDEEMVEYLYKAYEQYETAGEVYLQQKIYEDAECLRISGIDPTEHTKEEMIQQKTEDILPAEEKIENKREENRTTGEKKSLFALWENRKKKEKQERENYSRNLQLTMNGYAVAEETAYEEEDMGRTVYMGEQSAMREIKHRLLTEEGSLIATLDQEAYTIGKKRGEADLVLEDLSISRLHARIVKEEDGYYLEDMNSTNGTFKNGLRMQPYEKRKLEEGDEITFGKRTLIYR</sequence>
<reference evidence="3 4" key="1">
    <citation type="submission" date="2019-08" db="EMBL/GenBank/DDBJ databases">
        <title>In-depth cultivation of the pig gut microbiome towards novel bacterial diversity and tailored functional studies.</title>
        <authorList>
            <person name="Wylensek D."/>
            <person name="Hitch T.C.A."/>
            <person name="Clavel T."/>
        </authorList>
    </citation>
    <scope>NUCLEOTIDE SEQUENCE [LARGE SCALE GENOMIC DNA]</scope>
    <source>
        <strain evidence="3 4">WCA3-601-WT-6H</strain>
    </source>
</reference>
<dbReference type="AlphaFoldDB" id="A0A6L5YL14"/>
<dbReference type="InterPro" id="IPR000253">
    <property type="entry name" value="FHA_dom"/>
</dbReference>
<dbReference type="PANTHER" id="PTHR23308">
    <property type="entry name" value="NUCLEAR INHIBITOR OF PROTEIN PHOSPHATASE-1"/>
    <property type="match status" value="1"/>
</dbReference>
<dbReference type="InterPro" id="IPR008984">
    <property type="entry name" value="SMAD_FHA_dom_sf"/>
</dbReference>
<protein>
    <submittedName>
        <fullName evidence="3">FHA domain-containing protein</fullName>
    </submittedName>
</protein>
<evidence type="ECO:0000313" key="3">
    <source>
        <dbReference type="EMBL" id="MST58347.1"/>
    </source>
</evidence>
<organism evidence="3 4">
    <name type="scientific">Waltera intestinalis</name>
    <dbReference type="NCBI Taxonomy" id="2606635"/>
    <lineage>
        <taxon>Bacteria</taxon>
        <taxon>Bacillati</taxon>
        <taxon>Bacillota</taxon>
        <taxon>Clostridia</taxon>
        <taxon>Lachnospirales</taxon>
        <taxon>Lachnospiraceae</taxon>
        <taxon>Waltera</taxon>
    </lineage>
</organism>
<gene>
    <name evidence="3" type="ORF">FYJ59_08870</name>
</gene>
<dbReference type="Pfam" id="PF19909">
    <property type="entry name" value="DUF6382"/>
    <property type="match status" value="1"/>
</dbReference>
<dbReference type="InterPro" id="IPR050923">
    <property type="entry name" value="Cell_Proc_Reg/RNA_Proc"/>
</dbReference>
<feature type="domain" description="FHA" evidence="2">
    <location>
        <begin position="304"/>
        <end position="354"/>
    </location>
</feature>
<evidence type="ECO:0000313" key="4">
    <source>
        <dbReference type="Proteomes" id="UP000476055"/>
    </source>
</evidence>
<dbReference type="InterPro" id="IPR045962">
    <property type="entry name" value="DUF6382"/>
</dbReference>
<evidence type="ECO:0000256" key="1">
    <source>
        <dbReference type="SAM" id="Coils"/>
    </source>
</evidence>
<accession>A0A6L5YL14</accession>
<feature type="coiled-coil region" evidence="1">
    <location>
        <begin position="197"/>
        <end position="248"/>
    </location>
</feature>
<dbReference type="SUPFAM" id="SSF49879">
    <property type="entry name" value="SMAD/FHA domain"/>
    <property type="match status" value="1"/>
</dbReference>
<keyword evidence="1" id="KW-0175">Coiled coil</keyword>
<dbReference type="Proteomes" id="UP000476055">
    <property type="component" value="Unassembled WGS sequence"/>
</dbReference>
<proteinExistence type="predicted"/>
<dbReference type="Gene3D" id="2.60.200.20">
    <property type="match status" value="1"/>
</dbReference>